<dbReference type="PANTHER" id="PTHR43289">
    <property type="entry name" value="MITOGEN-ACTIVATED PROTEIN KINASE KINASE KINASE 20-RELATED"/>
    <property type="match status" value="1"/>
</dbReference>
<dbReference type="Pfam" id="PF00069">
    <property type="entry name" value="Pkinase"/>
    <property type="match status" value="1"/>
</dbReference>
<dbReference type="SMART" id="SM00220">
    <property type="entry name" value="S_TKc"/>
    <property type="match status" value="1"/>
</dbReference>
<dbReference type="InterPro" id="IPR008271">
    <property type="entry name" value="Ser/Thr_kinase_AS"/>
</dbReference>
<evidence type="ECO:0000313" key="11">
    <source>
        <dbReference type="EMBL" id="QFZ21544.1"/>
    </source>
</evidence>
<evidence type="ECO:0000256" key="2">
    <source>
        <dbReference type="ARBA" id="ARBA00022527"/>
    </source>
</evidence>
<dbReference type="Proteomes" id="UP000325787">
    <property type="component" value="Chromosome"/>
</dbReference>
<keyword evidence="9" id="KW-0472">Membrane</keyword>
<dbReference type="SUPFAM" id="SSF56112">
    <property type="entry name" value="Protein kinase-like (PK-like)"/>
    <property type="match status" value="1"/>
</dbReference>
<keyword evidence="9" id="KW-0812">Transmembrane</keyword>
<dbReference type="AlphaFoldDB" id="A0A5Q0H6I0"/>
<evidence type="ECO:0000256" key="1">
    <source>
        <dbReference type="ARBA" id="ARBA00012513"/>
    </source>
</evidence>
<dbReference type="EC" id="2.7.11.1" evidence="1"/>
<feature type="binding site" evidence="7">
    <location>
        <position position="44"/>
    </location>
    <ligand>
        <name>ATP</name>
        <dbReference type="ChEBI" id="CHEBI:30616"/>
    </ligand>
</feature>
<evidence type="ECO:0000256" key="8">
    <source>
        <dbReference type="SAM" id="MobiDB-lite"/>
    </source>
</evidence>
<gene>
    <name evidence="11" type="ORF">EKG83_32845</name>
</gene>
<evidence type="ECO:0000256" key="3">
    <source>
        <dbReference type="ARBA" id="ARBA00022679"/>
    </source>
</evidence>
<dbReference type="InterPro" id="IPR000719">
    <property type="entry name" value="Prot_kinase_dom"/>
</dbReference>
<sequence length="587" mass="61880">MSEREHTGRIVDGRFELLERLGSGGMGTVWRALDLGLHREVAIKEVRPADADQVEGNPAVAAQLRERVLRESRALARLQHPNVVSIYQIIESADSPYPWIVMELVRGTSLDARLDEGVLTPAEAARVGRDVLAALRSAHSAGVMHRDVKPGNVLLRTDGSAVLTDFGIAALQGATQLTATGDVIGSPEYIAPERLRGDETHAASDLWSLAMLLYVAVEGYHPMRRASTMATLAAVMTEPVPPPRRAGALAPALNAALRNDPAERPSGEVLDQMFAAAERDPGVFQGPPTPAGYAVPERDPGAFSGPPTPAGFPAAERDPGAYPGPPTPAGFAVPGSQSGPQGRAGYPRWQSGPTPAPSGGSHPHGYPQPHPTPLPRKRTGAVVLSLVGVALIVAVAVLVVRMKDADTTANSRTGSSATAPTVQQNADLPTGPTTTVAEAVKDDLLTPAGARKAVGALGEAMGGTKVSELTLWPERASAVAPTAAVAHGFDDFEYKGGKATRQGPDGVDADRAVLDLNEVNWDALPALFEQANKELGVPQPTMRYVIVDTDIIDGTPSLKVYLLDDYGAAYLRANLKGEVERTYPRDK</sequence>
<name>A0A5Q0H6I0_SACSY</name>
<dbReference type="Gene3D" id="1.10.510.10">
    <property type="entry name" value="Transferase(Phosphotransferase) domain 1"/>
    <property type="match status" value="1"/>
</dbReference>
<feature type="transmembrane region" description="Helical" evidence="9">
    <location>
        <begin position="380"/>
        <end position="400"/>
    </location>
</feature>
<dbReference type="InterPro" id="IPR011009">
    <property type="entry name" value="Kinase-like_dom_sf"/>
</dbReference>
<keyword evidence="4 7" id="KW-0547">Nucleotide-binding</keyword>
<evidence type="ECO:0000313" key="12">
    <source>
        <dbReference type="Proteomes" id="UP000325787"/>
    </source>
</evidence>
<organism evidence="11 12">
    <name type="scientific">Saccharothrix syringae</name>
    <name type="common">Nocardiopsis syringae</name>
    <dbReference type="NCBI Taxonomy" id="103733"/>
    <lineage>
        <taxon>Bacteria</taxon>
        <taxon>Bacillati</taxon>
        <taxon>Actinomycetota</taxon>
        <taxon>Actinomycetes</taxon>
        <taxon>Pseudonocardiales</taxon>
        <taxon>Pseudonocardiaceae</taxon>
        <taxon>Saccharothrix</taxon>
    </lineage>
</organism>
<keyword evidence="2 11" id="KW-0723">Serine/threonine-protein kinase</keyword>
<dbReference type="KEGG" id="ssyi:EKG83_32845"/>
<feature type="domain" description="Protein kinase" evidence="10">
    <location>
        <begin position="15"/>
        <end position="274"/>
    </location>
</feature>
<dbReference type="PROSITE" id="PS50011">
    <property type="entry name" value="PROTEIN_KINASE_DOM"/>
    <property type="match status" value="1"/>
</dbReference>
<reference evidence="12" key="1">
    <citation type="journal article" date="2021" name="Curr. Microbiol.">
        <title>Complete genome of nocamycin-producing strain Saccharothrix syringae NRRL B-16468 reveals the biosynthetic potential for secondary metabolites.</title>
        <authorList>
            <person name="Mo X."/>
            <person name="Yang S."/>
        </authorList>
    </citation>
    <scope>NUCLEOTIDE SEQUENCE [LARGE SCALE GENOMIC DNA]</scope>
    <source>
        <strain evidence="12">ATCC 51364 / DSM 43886 / JCM 6844 / KCTC 9398 / NBRC 14523 / NRRL B-16468 / INA 2240</strain>
    </source>
</reference>
<dbReference type="PROSITE" id="PS00108">
    <property type="entry name" value="PROTEIN_KINASE_ST"/>
    <property type="match status" value="1"/>
</dbReference>
<dbReference type="CDD" id="cd14014">
    <property type="entry name" value="STKc_PknB_like"/>
    <property type="match status" value="1"/>
</dbReference>
<evidence type="ECO:0000256" key="7">
    <source>
        <dbReference type="PROSITE-ProRule" id="PRU10141"/>
    </source>
</evidence>
<keyword evidence="12" id="KW-1185">Reference proteome</keyword>
<accession>A0A5Q0H6I0</accession>
<feature type="region of interest" description="Disordered" evidence="8">
    <location>
        <begin position="280"/>
        <end position="374"/>
    </location>
</feature>
<protein>
    <recommendedName>
        <fullName evidence="1">non-specific serine/threonine protein kinase</fullName>
        <ecNumber evidence="1">2.7.11.1</ecNumber>
    </recommendedName>
</protein>
<evidence type="ECO:0000256" key="5">
    <source>
        <dbReference type="ARBA" id="ARBA00022777"/>
    </source>
</evidence>
<dbReference type="PROSITE" id="PS00107">
    <property type="entry name" value="PROTEIN_KINASE_ATP"/>
    <property type="match status" value="1"/>
</dbReference>
<dbReference type="Gene3D" id="3.30.200.20">
    <property type="entry name" value="Phosphorylase Kinase, domain 1"/>
    <property type="match status" value="1"/>
</dbReference>
<evidence type="ECO:0000256" key="4">
    <source>
        <dbReference type="ARBA" id="ARBA00022741"/>
    </source>
</evidence>
<keyword evidence="9" id="KW-1133">Transmembrane helix</keyword>
<feature type="region of interest" description="Disordered" evidence="8">
    <location>
        <begin position="407"/>
        <end position="431"/>
    </location>
</feature>
<keyword evidence="6 7" id="KW-0067">ATP-binding</keyword>
<dbReference type="GO" id="GO:0005524">
    <property type="term" value="F:ATP binding"/>
    <property type="evidence" value="ECO:0007669"/>
    <property type="project" value="UniProtKB-UniRule"/>
</dbReference>
<dbReference type="InterPro" id="IPR017441">
    <property type="entry name" value="Protein_kinase_ATP_BS"/>
</dbReference>
<evidence type="ECO:0000259" key="10">
    <source>
        <dbReference type="PROSITE" id="PS50011"/>
    </source>
</evidence>
<keyword evidence="5 11" id="KW-0418">Kinase</keyword>
<dbReference type="GO" id="GO:0004674">
    <property type="term" value="F:protein serine/threonine kinase activity"/>
    <property type="evidence" value="ECO:0007669"/>
    <property type="project" value="UniProtKB-KW"/>
</dbReference>
<evidence type="ECO:0000256" key="6">
    <source>
        <dbReference type="ARBA" id="ARBA00022840"/>
    </source>
</evidence>
<dbReference type="EMBL" id="CP034550">
    <property type="protein sequence ID" value="QFZ21544.1"/>
    <property type="molecule type" value="Genomic_DNA"/>
</dbReference>
<evidence type="ECO:0000256" key="9">
    <source>
        <dbReference type="SAM" id="Phobius"/>
    </source>
</evidence>
<keyword evidence="3" id="KW-0808">Transferase</keyword>
<proteinExistence type="predicted"/>
<dbReference type="RefSeq" id="WP_153278609.1">
    <property type="nucleotide sequence ID" value="NZ_CP034550.1"/>
</dbReference>
<dbReference type="PANTHER" id="PTHR43289:SF6">
    <property type="entry name" value="SERINE_THREONINE-PROTEIN KINASE NEKL-3"/>
    <property type="match status" value="1"/>
</dbReference>